<gene>
    <name evidence="1" type="ORF">E2C01_072757</name>
</gene>
<dbReference type="AlphaFoldDB" id="A0A5B7I3F6"/>
<organism evidence="1 2">
    <name type="scientific">Portunus trituberculatus</name>
    <name type="common">Swimming crab</name>
    <name type="synonym">Neptunus trituberculatus</name>
    <dbReference type="NCBI Taxonomy" id="210409"/>
    <lineage>
        <taxon>Eukaryota</taxon>
        <taxon>Metazoa</taxon>
        <taxon>Ecdysozoa</taxon>
        <taxon>Arthropoda</taxon>
        <taxon>Crustacea</taxon>
        <taxon>Multicrustacea</taxon>
        <taxon>Malacostraca</taxon>
        <taxon>Eumalacostraca</taxon>
        <taxon>Eucarida</taxon>
        <taxon>Decapoda</taxon>
        <taxon>Pleocyemata</taxon>
        <taxon>Brachyura</taxon>
        <taxon>Eubrachyura</taxon>
        <taxon>Portunoidea</taxon>
        <taxon>Portunidae</taxon>
        <taxon>Portuninae</taxon>
        <taxon>Portunus</taxon>
    </lineage>
</organism>
<dbReference type="Proteomes" id="UP000324222">
    <property type="component" value="Unassembled WGS sequence"/>
</dbReference>
<keyword evidence="2" id="KW-1185">Reference proteome</keyword>
<proteinExistence type="predicted"/>
<sequence length="62" mass="7304">MEIEKKKLYWRVLDMRLKKCYLWEKGGEKLDIIAKVEAGEELREVGRFSSINESTVLNVVKC</sequence>
<accession>A0A5B7I3F6</accession>
<reference evidence="1 2" key="1">
    <citation type="submission" date="2019-05" db="EMBL/GenBank/DDBJ databases">
        <title>Another draft genome of Portunus trituberculatus and its Hox gene families provides insights of decapod evolution.</title>
        <authorList>
            <person name="Jeong J.-H."/>
            <person name="Song I."/>
            <person name="Kim S."/>
            <person name="Choi T."/>
            <person name="Kim D."/>
            <person name="Ryu S."/>
            <person name="Kim W."/>
        </authorList>
    </citation>
    <scope>NUCLEOTIDE SEQUENCE [LARGE SCALE GENOMIC DNA]</scope>
    <source>
        <tissue evidence="1">Muscle</tissue>
    </source>
</reference>
<evidence type="ECO:0000313" key="1">
    <source>
        <dbReference type="EMBL" id="MPC78272.1"/>
    </source>
</evidence>
<evidence type="ECO:0000313" key="2">
    <source>
        <dbReference type="Proteomes" id="UP000324222"/>
    </source>
</evidence>
<name>A0A5B7I3F6_PORTR</name>
<dbReference type="EMBL" id="VSRR010048003">
    <property type="protein sequence ID" value="MPC78272.1"/>
    <property type="molecule type" value="Genomic_DNA"/>
</dbReference>
<comment type="caution">
    <text evidence="1">The sequence shown here is derived from an EMBL/GenBank/DDBJ whole genome shotgun (WGS) entry which is preliminary data.</text>
</comment>
<protein>
    <submittedName>
        <fullName evidence="1">Uncharacterized protein</fullName>
    </submittedName>
</protein>